<evidence type="ECO:0000313" key="2">
    <source>
        <dbReference type="Proteomes" id="UP000515211"/>
    </source>
</evidence>
<dbReference type="RefSeq" id="XP_015941182.1">
    <property type="nucleotide sequence ID" value="XM_016085696.3"/>
</dbReference>
<dbReference type="SMART" id="SM00256">
    <property type="entry name" value="FBOX"/>
    <property type="match status" value="1"/>
</dbReference>
<feature type="domain" description="F-box" evidence="1">
    <location>
        <begin position="6"/>
        <end position="59"/>
    </location>
</feature>
<dbReference type="InterPro" id="IPR001810">
    <property type="entry name" value="F-box_dom"/>
</dbReference>
<dbReference type="CDD" id="cd22160">
    <property type="entry name" value="F-box_AtFBL13-like"/>
    <property type="match status" value="1"/>
</dbReference>
<sequence length="400" mass="46129">MAEKETDKLSSLPEDILLYILSSLPFKEAAKTCILSKKWLKLWQSTNTVNNDELEWKNEEACGAVEVAQRKAFKNFFKIWITLQKHHHLHHKFTLKVFPPPNCGDIVGAGVDFAVLDGVKDLELDFLEHTEECYGHASVEFPRSVYENKKLHQKLESLELYSCSLAPGNLTKFEALNDVTLSSIQLTMESVKTLLSTCPWMESLSLKYCWDLESFDIDKLNLKKLVIHECLFGWNYIRFEAPNLKVFKYCGLPPESEVKVVAGTIEEADLDLSPMDEFFACGNELRKFIRDFFAVNVLTVCSVILQQYEVRYYTDESWKRFIVPICFQRSLREVEVNGFKGTRGQFDVCSHLIRSTLILRKLSVNVLNDDDPARVVRRRSIGWQLHRISKASSDLVIIIR</sequence>
<dbReference type="AlphaFoldDB" id="A0A6P4C6I7"/>
<proteinExistence type="predicted"/>
<protein>
    <submittedName>
        <fullName evidence="3">F-box/LRR-repeat protein At5g54820</fullName>
    </submittedName>
</protein>
<dbReference type="Pfam" id="PF00646">
    <property type="entry name" value="F-box"/>
    <property type="match status" value="1"/>
</dbReference>
<organism evidence="2 3">
    <name type="scientific">Arachis duranensis</name>
    <name type="common">Wild peanut</name>
    <dbReference type="NCBI Taxonomy" id="130453"/>
    <lineage>
        <taxon>Eukaryota</taxon>
        <taxon>Viridiplantae</taxon>
        <taxon>Streptophyta</taxon>
        <taxon>Embryophyta</taxon>
        <taxon>Tracheophyta</taxon>
        <taxon>Spermatophyta</taxon>
        <taxon>Magnoliopsida</taxon>
        <taxon>eudicotyledons</taxon>
        <taxon>Gunneridae</taxon>
        <taxon>Pentapetalae</taxon>
        <taxon>rosids</taxon>
        <taxon>fabids</taxon>
        <taxon>Fabales</taxon>
        <taxon>Fabaceae</taxon>
        <taxon>Papilionoideae</taxon>
        <taxon>50 kb inversion clade</taxon>
        <taxon>dalbergioids sensu lato</taxon>
        <taxon>Dalbergieae</taxon>
        <taxon>Pterocarpus clade</taxon>
        <taxon>Arachis</taxon>
    </lineage>
</organism>
<dbReference type="SUPFAM" id="SSF52047">
    <property type="entry name" value="RNI-like"/>
    <property type="match status" value="1"/>
</dbReference>
<dbReference type="InterPro" id="IPR053772">
    <property type="entry name" value="At1g61320/At1g61330-like"/>
</dbReference>
<evidence type="ECO:0000259" key="1">
    <source>
        <dbReference type="PROSITE" id="PS50181"/>
    </source>
</evidence>
<dbReference type="InterPro" id="IPR053781">
    <property type="entry name" value="F-box_AtFBL13-like"/>
</dbReference>
<dbReference type="Pfam" id="PF23622">
    <property type="entry name" value="LRR_At1g61320_AtMIF1"/>
    <property type="match status" value="1"/>
</dbReference>
<dbReference type="Proteomes" id="UP000515211">
    <property type="component" value="Chromosome 9"/>
</dbReference>
<reference evidence="2" key="1">
    <citation type="journal article" date="2016" name="Nat. Genet.">
        <title>The genome sequences of Arachis duranensis and Arachis ipaensis, the diploid ancestors of cultivated peanut.</title>
        <authorList>
            <person name="Bertioli D.J."/>
            <person name="Cannon S.B."/>
            <person name="Froenicke L."/>
            <person name="Huang G."/>
            <person name="Farmer A.D."/>
            <person name="Cannon E.K."/>
            <person name="Liu X."/>
            <person name="Gao D."/>
            <person name="Clevenger J."/>
            <person name="Dash S."/>
            <person name="Ren L."/>
            <person name="Moretzsohn M.C."/>
            <person name="Shirasawa K."/>
            <person name="Huang W."/>
            <person name="Vidigal B."/>
            <person name="Abernathy B."/>
            <person name="Chu Y."/>
            <person name="Niederhuth C.E."/>
            <person name="Umale P."/>
            <person name="Araujo A.C."/>
            <person name="Kozik A."/>
            <person name="Kim K.D."/>
            <person name="Burow M.D."/>
            <person name="Varshney R.K."/>
            <person name="Wang X."/>
            <person name="Zhang X."/>
            <person name="Barkley N."/>
            <person name="Guimaraes P.M."/>
            <person name="Isobe S."/>
            <person name="Guo B."/>
            <person name="Liao B."/>
            <person name="Stalker H.T."/>
            <person name="Schmitz R.J."/>
            <person name="Scheffler B.E."/>
            <person name="Leal-Bertioli S.C."/>
            <person name="Xun X."/>
            <person name="Jackson S.A."/>
            <person name="Michelmore R."/>
            <person name="Ozias-Akins P."/>
        </authorList>
    </citation>
    <scope>NUCLEOTIDE SEQUENCE [LARGE SCALE GENOMIC DNA]</scope>
    <source>
        <strain evidence="2">cv. V14167</strain>
    </source>
</reference>
<dbReference type="OrthoDB" id="673865at2759"/>
<name>A0A6P4C6I7_ARADU</name>
<evidence type="ECO:0000313" key="3">
    <source>
        <dbReference type="RefSeq" id="XP_015941182.1"/>
    </source>
</evidence>
<dbReference type="PROSITE" id="PS50181">
    <property type="entry name" value="FBOX"/>
    <property type="match status" value="1"/>
</dbReference>
<dbReference type="InterPro" id="IPR036047">
    <property type="entry name" value="F-box-like_dom_sf"/>
</dbReference>
<dbReference type="PANTHER" id="PTHR34145">
    <property type="entry name" value="OS02G0105600 PROTEIN"/>
    <property type="match status" value="1"/>
</dbReference>
<dbReference type="SUPFAM" id="SSF81383">
    <property type="entry name" value="F-box domain"/>
    <property type="match status" value="1"/>
</dbReference>
<dbReference type="Gene3D" id="1.20.1280.50">
    <property type="match status" value="1"/>
</dbReference>
<dbReference type="GeneID" id="107466690"/>
<keyword evidence="2" id="KW-1185">Reference proteome</keyword>
<gene>
    <name evidence="3" type="primary">LOC107466690</name>
</gene>
<reference evidence="3" key="2">
    <citation type="submission" date="2025-08" db="UniProtKB">
        <authorList>
            <consortium name="RefSeq"/>
        </authorList>
    </citation>
    <scope>IDENTIFICATION</scope>
    <source>
        <tissue evidence="3">Whole plant</tissue>
    </source>
</reference>
<dbReference type="KEGG" id="adu:107466690"/>
<dbReference type="InterPro" id="IPR055357">
    <property type="entry name" value="LRR_At1g61320_AtMIF1"/>
</dbReference>
<accession>A0A6P4C6I7</accession>